<feature type="region of interest" description="Disordered" evidence="2">
    <location>
        <begin position="1"/>
        <end position="29"/>
    </location>
</feature>
<organism evidence="3">
    <name type="scientific">Guillardia theta</name>
    <name type="common">Cryptophyte</name>
    <name type="synonym">Cryptomonas phi</name>
    <dbReference type="NCBI Taxonomy" id="55529"/>
    <lineage>
        <taxon>Eukaryota</taxon>
        <taxon>Cryptophyceae</taxon>
        <taxon>Pyrenomonadales</taxon>
        <taxon>Geminigeraceae</taxon>
        <taxon>Guillardia</taxon>
    </lineage>
</organism>
<evidence type="ECO:0000256" key="2">
    <source>
        <dbReference type="SAM" id="MobiDB-lite"/>
    </source>
</evidence>
<sequence length="559" mass="63408">MSTKGSSVEHEHQDDAKKLKSPGTPSRKRFEECNKKLKKFAQKIGFAAMQVGKTSTFLNAREDWGAFRNQLKKGSYSVEGLASWLRSIEERLCVNCYFPEWVEKRRAAWIDELKSASTIQEFMALLKEIDSDGMNWEKHELMHAVLDAVDMIPYSEVKENNEKYWEFYLPKKLQEAMTPRALILVLKEIDDMIKDESKIREEDWRKRKEKWTEQCRGVKTWGEAEKLFSTWDDNAVDWRKARNAMEKENTVMEQKSKENQGKRENKRDAADFSSSSSSSKKARKGDSSPQGMLDPLQHNSHMGEEEGGSNKEPAYPAGQAAASTSKKGKKSNARSSKSARNSTATASSQDLALMAPVSAQAVLLSDAAHSTHPWLSPQSVVATPIGVVSSSRQRDGEELNIANVWNQANALMQGVANELCKSNRCSPRTSLVHAAEAYYRSTIDRFLTLYQRDYILASQLLAHHNVEVVKRSIAELQAKLEMLRRAFDNRESATSFEQQLQIKKELDAVYTNLEEQQLLEADLQRSMELKAEVEMIMHRRDCLTQFGNLFGAMEGRGTG</sequence>
<protein>
    <submittedName>
        <fullName evidence="3">Uncharacterized protein</fullName>
    </submittedName>
</protein>
<reference evidence="3" key="1">
    <citation type="submission" date="2021-01" db="EMBL/GenBank/DDBJ databases">
        <authorList>
            <person name="Corre E."/>
            <person name="Pelletier E."/>
            <person name="Niang G."/>
            <person name="Scheremetjew M."/>
            <person name="Finn R."/>
            <person name="Kale V."/>
            <person name="Holt S."/>
            <person name="Cochrane G."/>
            <person name="Meng A."/>
            <person name="Brown T."/>
            <person name="Cohen L."/>
        </authorList>
    </citation>
    <scope>NUCLEOTIDE SEQUENCE</scope>
    <source>
        <strain evidence="3">CCMP 2712</strain>
    </source>
</reference>
<feature type="coiled-coil region" evidence="1">
    <location>
        <begin position="466"/>
        <end position="493"/>
    </location>
</feature>
<evidence type="ECO:0000256" key="1">
    <source>
        <dbReference type="SAM" id="Coils"/>
    </source>
</evidence>
<feature type="compositionally biased region" description="Basic and acidic residues" evidence="2">
    <location>
        <begin position="7"/>
        <end position="18"/>
    </location>
</feature>
<dbReference type="AlphaFoldDB" id="A0A7S4UY83"/>
<evidence type="ECO:0000313" key="3">
    <source>
        <dbReference type="EMBL" id="CAE2336452.1"/>
    </source>
</evidence>
<feature type="region of interest" description="Disordered" evidence="2">
    <location>
        <begin position="244"/>
        <end position="348"/>
    </location>
</feature>
<feature type="compositionally biased region" description="Basic and acidic residues" evidence="2">
    <location>
        <begin position="244"/>
        <end position="270"/>
    </location>
</feature>
<gene>
    <name evidence="3" type="ORF">GTHE00462_LOCUS36464</name>
</gene>
<keyword evidence="1" id="KW-0175">Coiled coil</keyword>
<name>A0A7S4UY83_GUITH</name>
<feature type="compositionally biased region" description="Low complexity" evidence="2">
    <location>
        <begin position="333"/>
        <end position="348"/>
    </location>
</feature>
<dbReference type="EMBL" id="HBKN01046687">
    <property type="protein sequence ID" value="CAE2336452.1"/>
    <property type="molecule type" value="Transcribed_RNA"/>
</dbReference>
<accession>A0A7S4UY83</accession>
<proteinExistence type="predicted"/>